<reference evidence="1 2" key="1">
    <citation type="submission" date="2017-12" db="EMBL/GenBank/DDBJ databases">
        <title>Genomes of bacteria within cyanobacterial aggregates.</title>
        <authorList>
            <person name="Cai H."/>
        </authorList>
    </citation>
    <scope>NUCLEOTIDE SEQUENCE [LARGE SCALE GENOMIC DNA]</scope>
    <source>
        <strain evidence="1 2">TH16</strain>
    </source>
</reference>
<gene>
    <name evidence="1" type="ORF">C0V82_13745</name>
</gene>
<sequence>MPVLRTLAGLAILLAITGMAAAQALNPVQAKDMRLFQEWLSGRFDNQEQVYFQAQEKMKAARPALRRHLILTPATITALPGSVFYVQRHDGNDPSDLGWRALLRLAPAPDGVAIVMELHEFRQPSAVADDHPLTTIPAADLIQRSDCALIWHRQGEQFTSPGPKGADCPLPALGKGETGPALLLSPWDFWMVGTDQTGKPGISHRLRKARTFTCWMAIRTGDGPRDWQMRRNLTLHDQGGMVWFQTDGTEPREFGFKIRNIVWPSGPQEDSLALYVHERGNDRAISYAWVDPEAKRIGINLRQVQGSCTLADQ</sequence>
<dbReference type="Gene3D" id="2.40.128.590">
    <property type="entry name" value="CpcT/CpeT domain"/>
    <property type="match status" value="1"/>
</dbReference>
<evidence type="ECO:0000313" key="2">
    <source>
        <dbReference type="Proteomes" id="UP000234752"/>
    </source>
</evidence>
<dbReference type="Proteomes" id="UP000234752">
    <property type="component" value="Chromosome eg_1"/>
</dbReference>
<organism evidence="1 2">
    <name type="scientific">Niveispirillum cyanobacteriorum</name>
    <dbReference type="NCBI Taxonomy" id="1612173"/>
    <lineage>
        <taxon>Bacteria</taxon>
        <taxon>Pseudomonadati</taxon>
        <taxon>Pseudomonadota</taxon>
        <taxon>Alphaproteobacteria</taxon>
        <taxon>Rhodospirillales</taxon>
        <taxon>Azospirillaceae</taxon>
        <taxon>Niveispirillum</taxon>
    </lineage>
</organism>
<dbReference type="GO" id="GO:0016829">
    <property type="term" value="F:lyase activity"/>
    <property type="evidence" value="ECO:0007669"/>
    <property type="project" value="InterPro"/>
</dbReference>
<evidence type="ECO:0000313" key="1">
    <source>
        <dbReference type="EMBL" id="AUN31175.1"/>
    </source>
</evidence>
<dbReference type="InterPro" id="IPR038672">
    <property type="entry name" value="CpcT/CpeT_sf"/>
</dbReference>
<dbReference type="RefSeq" id="WP_102112784.1">
    <property type="nucleotide sequence ID" value="NZ_BMGN01000014.1"/>
</dbReference>
<dbReference type="InterPro" id="IPR010404">
    <property type="entry name" value="CpcT/CpeT"/>
</dbReference>
<accession>A0A2K9NG06</accession>
<proteinExistence type="predicted"/>
<dbReference type="KEGG" id="ncb:C0V82_13745"/>
<dbReference type="EMBL" id="CP025611">
    <property type="protein sequence ID" value="AUN31175.1"/>
    <property type="molecule type" value="Genomic_DNA"/>
</dbReference>
<dbReference type="AlphaFoldDB" id="A0A2K9NG06"/>
<keyword evidence="2" id="KW-1185">Reference proteome</keyword>
<dbReference type="Pfam" id="PF06206">
    <property type="entry name" value="CpeT"/>
    <property type="match status" value="1"/>
</dbReference>
<protein>
    <submittedName>
        <fullName evidence="1">Uncharacterized protein</fullName>
    </submittedName>
</protein>
<name>A0A2K9NG06_9PROT</name>